<evidence type="ECO:0000256" key="4">
    <source>
        <dbReference type="ARBA" id="ARBA00022475"/>
    </source>
</evidence>
<feature type="transmembrane region" description="Helical" evidence="15">
    <location>
        <begin position="136"/>
        <end position="156"/>
    </location>
</feature>
<evidence type="ECO:0000256" key="10">
    <source>
        <dbReference type="ARBA" id="ARBA00023136"/>
    </source>
</evidence>
<evidence type="ECO:0000313" key="17">
    <source>
        <dbReference type="Proteomes" id="UP000071778"/>
    </source>
</evidence>
<keyword evidence="9 14" id="KW-0560">Oxidoreductase</keyword>
<feature type="disulfide bond" description="Redox-active" evidence="14">
    <location>
        <begin position="34"/>
        <end position="37"/>
    </location>
</feature>
<feature type="transmembrane region" description="Helical" evidence="15">
    <location>
        <begin position="39"/>
        <end position="57"/>
    </location>
</feature>
<organism evidence="16 17">
    <name type="scientific">Collimonas arenae</name>
    <dbReference type="NCBI Taxonomy" id="279058"/>
    <lineage>
        <taxon>Bacteria</taxon>
        <taxon>Pseudomonadati</taxon>
        <taxon>Pseudomonadota</taxon>
        <taxon>Betaproteobacteria</taxon>
        <taxon>Burkholderiales</taxon>
        <taxon>Oxalobacteraceae</taxon>
        <taxon>Collimonas</taxon>
    </lineage>
</organism>
<dbReference type="Gene3D" id="1.20.1550.10">
    <property type="entry name" value="DsbB-like"/>
    <property type="match status" value="1"/>
</dbReference>
<evidence type="ECO:0000256" key="3">
    <source>
        <dbReference type="ARBA" id="ARBA00022448"/>
    </source>
</evidence>
<comment type="similarity">
    <text evidence="2 14">Belongs to the DsbB family.</text>
</comment>
<keyword evidence="17" id="KW-1185">Reference proteome</keyword>
<keyword evidence="3 14" id="KW-0813">Transport</keyword>
<gene>
    <name evidence="14" type="primary">dsbB</name>
    <name evidence="16" type="ORF">CAter282_4003</name>
</gene>
<feature type="transmembrane region" description="Helical" evidence="15">
    <location>
        <begin position="7"/>
        <end position="27"/>
    </location>
</feature>
<name>A0A127QNQ1_9BURK</name>
<dbReference type="PANTHER" id="PTHR36570:SF3">
    <property type="entry name" value="DISULFIDE BOND FORMATION PROTEIN B"/>
    <property type="match status" value="1"/>
</dbReference>
<feature type="topological domain" description="Cytoplasmic" evidence="14">
    <location>
        <begin position="1"/>
        <end position="7"/>
    </location>
</feature>
<dbReference type="NCBIfam" id="NF002552">
    <property type="entry name" value="PRK02110.1"/>
    <property type="match status" value="1"/>
</dbReference>
<comment type="subcellular location">
    <subcellularLocation>
        <location evidence="1">Cell inner membrane</location>
        <topology evidence="1">Multi-pass membrane protein</topology>
    </subcellularLocation>
    <subcellularLocation>
        <location evidence="14">Cell membrane</location>
        <topology evidence="14">Multi-pass membrane protein</topology>
    </subcellularLocation>
</comment>
<evidence type="ECO:0000256" key="2">
    <source>
        <dbReference type="ARBA" id="ARBA00008823"/>
    </source>
</evidence>
<dbReference type="SUPFAM" id="SSF158442">
    <property type="entry name" value="DsbB-like"/>
    <property type="match status" value="1"/>
</dbReference>
<dbReference type="AlphaFoldDB" id="A0A127QNQ1"/>
<dbReference type="PANTHER" id="PTHR36570">
    <property type="entry name" value="DISULFIDE BOND FORMATION PROTEIN B"/>
    <property type="match status" value="1"/>
</dbReference>
<dbReference type="GO" id="GO:0015035">
    <property type="term" value="F:protein-disulfide reductase activity"/>
    <property type="evidence" value="ECO:0007669"/>
    <property type="project" value="UniProtKB-UniRule"/>
</dbReference>
<dbReference type="EMBL" id="CP013235">
    <property type="protein sequence ID" value="AMP11671.1"/>
    <property type="molecule type" value="Genomic_DNA"/>
</dbReference>
<dbReference type="Proteomes" id="UP000071778">
    <property type="component" value="Chromosome"/>
</dbReference>
<evidence type="ECO:0000256" key="6">
    <source>
        <dbReference type="ARBA" id="ARBA00022692"/>
    </source>
</evidence>
<keyword evidence="11 14" id="KW-1015">Disulfide bond</keyword>
<keyword evidence="6 14" id="KW-0812">Transmembrane</keyword>
<sequence>MKTSKSVLLIVAFISLAILGAALYLQHVEDMQPCPLCVIQRYAFAAIALVCLVCAGLPNGAQKAGASLGILAGLGGAGTAIWHLWVIAHPSTSCGRDALEAPMNALPPATLLPSVFKVDAFALCTTAYDAILGLSIPQWSLLWFVVLVVILVAALFKRNDAGNRRY</sequence>
<keyword evidence="7 14" id="KW-0249">Electron transport</keyword>
<evidence type="ECO:0000256" key="15">
    <source>
        <dbReference type="SAM" id="Phobius"/>
    </source>
</evidence>
<evidence type="ECO:0000256" key="12">
    <source>
        <dbReference type="ARBA" id="ARBA00023186"/>
    </source>
</evidence>
<accession>A0A127QNQ1</accession>
<evidence type="ECO:0000256" key="13">
    <source>
        <dbReference type="ARBA" id="ARBA00023284"/>
    </source>
</evidence>
<keyword evidence="8 14" id="KW-1133">Transmembrane helix</keyword>
<evidence type="ECO:0000256" key="1">
    <source>
        <dbReference type="ARBA" id="ARBA00004429"/>
    </source>
</evidence>
<dbReference type="PATRIC" id="fig|279058.18.peg.3943"/>
<dbReference type="GO" id="GO:0009055">
    <property type="term" value="F:electron transfer activity"/>
    <property type="evidence" value="ECO:0007669"/>
    <property type="project" value="UniProtKB-UniRule"/>
</dbReference>
<proteinExistence type="inferred from homology"/>
<evidence type="ECO:0000256" key="11">
    <source>
        <dbReference type="ARBA" id="ARBA00023157"/>
    </source>
</evidence>
<keyword evidence="5" id="KW-0997">Cell inner membrane</keyword>
<reference evidence="16 17" key="1">
    <citation type="submission" date="2015-11" db="EMBL/GenBank/DDBJ databases">
        <title>Exploring the genomic traits of fungus-feeding bacterial genus Collimonas.</title>
        <authorList>
            <person name="Song C."/>
            <person name="Schmidt R."/>
            <person name="de Jager V."/>
            <person name="Krzyzanowska D."/>
            <person name="Jongedijk E."/>
            <person name="Cankar K."/>
            <person name="Beekwilder J."/>
            <person name="van Veen A."/>
            <person name="de Boer W."/>
            <person name="van Veen J.A."/>
            <person name="Garbeva P."/>
        </authorList>
    </citation>
    <scope>NUCLEOTIDE SEQUENCE [LARGE SCALE GENOMIC DNA]</scope>
    <source>
        <strain evidence="16 17">Ter282</strain>
    </source>
</reference>
<evidence type="ECO:0000256" key="9">
    <source>
        <dbReference type="ARBA" id="ARBA00023002"/>
    </source>
</evidence>
<dbReference type="RefSeq" id="WP_061537436.1">
    <property type="nucleotide sequence ID" value="NZ_CP013235.1"/>
</dbReference>
<dbReference type="HAMAP" id="MF_00286">
    <property type="entry name" value="DsbB"/>
    <property type="match status" value="1"/>
</dbReference>
<dbReference type="Pfam" id="PF02600">
    <property type="entry name" value="DsbB"/>
    <property type="match status" value="1"/>
</dbReference>
<keyword evidence="10 14" id="KW-0472">Membrane</keyword>
<comment type="function">
    <text evidence="14">Required for disulfide bond formation in some periplasmic proteins. Acts by oxidizing the DsbA protein.</text>
</comment>
<feature type="topological domain" description="Cytoplasmic" evidence="14">
    <location>
        <begin position="158"/>
        <end position="166"/>
    </location>
</feature>
<evidence type="ECO:0000256" key="7">
    <source>
        <dbReference type="ARBA" id="ARBA00022982"/>
    </source>
</evidence>
<keyword evidence="12 14" id="KW-0143">Chaperone</keyword>
<comment type="caution">
    <text evidence="14">Lacks conserved residue(s) required for the propagation of feature annotation.</text>
</comment>
<protein>
    <recommendedName>
        <fullName evidence="14">Disulfide bond formation protein B</fullName>
    </recommendedName>
    <alternativeName>
        <fullName evidence="14">Disulfide oxidoreductase</fullName>
    </alternativeName>
</protein>
<dbReference type="InterPro" id="IPR023380">
    <property type="entry name" value="DsbB-like_sf"/>
</dbReference>
<dbReference type="GO" id="GO:0006457">
    <property type="term" value="P:protein folding"/>
    <property type="evidence" value="ECO:0007669"/>
    <property type="project" value="InterPro"/>
</dbReference>
<feature type="transmembrane region" description="Helical" evidence="15">
    <location>
        <begin position="64"/>
        <end position="85"/>
    </location>
</feature>
<dbReference type="InterPro" id="IPR050183">
    <property type="entry name" value="DsbB"/>
</dbReference>
<feature type="topological domain" description="Periplasmic" evidence="14">
    <location>
        <begin position="25"/>
        <end position="42"/>
    </location>
</feature>
<evidence type="ECO:0000313" key="16">
    <source>
        <dbReference type="EMBL" id="AMP11671.1"/>
    </source>
</evidence>
<keyword evidence="4 14" id="KW-1003">Cell membrane</keyword>
<keyword evidence="13 14" id="KW-0676">Redox-active center</keyword>
<dbReference type="GO" id="GO:0005886">
    <property type="term" value="C:plasma membrane"/>
    <property type="evidence" value="ECO:0007669"/>
    <property type="project" value="UniProtKB-SubCell"/>
</dbReference>
<evidence type="ECO:0000256" key="5">
    <source>
        <dbReference type="ARBA" id="ARBA00022519"/>
    </source>
</evidence>
<dbReference type="InterPro" id="IPR022920">
    <property type="entry name" value="Disulphide_bond_form_DsbB"/>
</dbReference>
<evidence type="ECO:0000256" key="8">
    <source>
        <dbReference type="ARBA" id="ARBA00022989"/>
    </source>
</evidence>
<dbReference type="InterPro" id="IPR003752">
    <property type="entry name" value="DiS_bond_form_DsbB/BdbC"/>
</dbReference>
<evidence type="ECO:0000256" key="14">
    <source>
        <dbReference type="HAMAP-Rule" id="MF_00286"/>
    </source>
</evidence>